<name>A0ABR1VU96_9PEZI</name>
<evidence type="ECO:0000313" key="3">
    <source>
        <dbReference type="Proteomes" id="UP001480595"/>
    </source>
</evidence>
<protein>
    <submittedName>
        <fullName evidence="2">Uncharacterized protein</fullName>
    </submittedName>
</protein>
<dbReference type="EMBL" id="JAQQWL010000005">
    <property type="protein sequence ID" value="KAK8073760.1"/>
    <property type="molecule type" value="Genomic_DNA"/>
</dbReference>
<organism evidence="2 3">
    <name type="scientific">Apiospora phragmitis</name>
    <dbReference type="NCBI Taxonomy" id="2905665"/>
    <lineage>
        <taxon>Eukaryota</taxon>
        <taxon>Fungi</taxon>
        <taxon>Dikarya</taxon>
        <taxon>Ascomycota</taxon>
        <taxon>Pezizomycotina</taxon>
        <taxon>Sordariomycetes</taxon>
        <taxon>Xylariomycetidae</taxon>
        <taxon>Amphisphaeriales</taxon>
        <taxon>Apiosporaceae</taxon>
        <taxon>Apiospora</taxon>
    </lineage>
</organism>
<feature type="compositionally biased region" description="Low complexity" evidence="1">
    <location>
        <begin position="21"/>
        <end position="52"/>
    </location>
</feature>
<feature type="compositionally biased region" description="Basic and acidic residues" evidence="1">
    <location>
        <begin position="1"/>
        <end position="10"/>
    </location>
</feature>
<feature type="region of interest" description="Disordered" evidence="1">
    <location>
        <begin position="162"/>
        <end position="181"/>
    </location>
</feature>
<gene>
    <name evidence="2" type="ORF">PG994_004659</name>
</gene>
<evidence type="ECO:0000313" key="2">
    <source>
        <dbReference type="EMBL" id="KAK8073760.1"/>
    </source>
</evidence>
<feature type="region of interest" description="Disordered" evidence="1">
    <location>
        <begin position="1"/>
        <end position="129"/>
    </location>
</feature>
<feature type="compositionally biased region" description="Acidic residues" evidence="1">
    <location>
        <begin position="73"/>
        <end position="84"/>
    </location>
</feature>
<sequence>MKKQNRDIRGFFKNPAGGAASTTKSETTTPPRTKAVPMQPTSSSPNAPSSPITPQPARTKVPLSRDDVIRGSDDEDEDDSDDSLESLSEIAARQRKPGHATLPSATTKAKRVASGNSRATPVVQTQPQKHKYDLKALLKHAREDDAADESVRRAGALLRLDDANKKETEVPKGDNESRPTNMREAAKELLHGDEEGSKGDKLVRAINRTTGDASQPHYYFFELEAPSRDVRRTPFPTLAAKKQWSFLADTSTREETFVRGLPTALASKGKELPEELYQWILDEVCLEKNMQLRMQYCNLITLCRENTRRLVDVKRLQQILESIGSRKFPNENSQWHSSPGLEQSYRERNWSPVSTFLKLLERMAPNLAPETIIGAIQILIRMSLDPIVSRDIRIRIDHFSAIEALVSALPGTGEQWNNCCSQICSYLHGGVERTLQRQIAISLLPPSTARLCELRRRLAAATLFQQPGLSSSHLDDALTRKDILARLDAPGFLVTHETDYEELHANVKLLNMVIDDGSFLRSPNVTQSSKPATPATQSSSRGSSTETAAGDFDSFIDMLTRKLKILHDTISDNSIISRKEAKAAIDTAGKRLAHTVRTRPPPKTSIIDDLIGPAKRDEEAGKPKQREFMKKWALQRRTGVDVNDESDA</sequence>
<feature type="compositionally biased region" description="Basic and acidic residues" evidence="1">
    <location>
        <begin position="162"/>
        <end position="177"/>
    </location>
</feature>
<evidence type="ECO:0000256" key="1">
    <source>
        <dbReference type="SAM" id="MobiDB-lite"/>
    </source>
</evidence>
<feature type="compositionally biased region" description="Basic and acidic residues" evidence="1">
    <location>
        <begin position="63"/>
        <end position="72"/>
    </location>
</feature>
<dbReference type="RefSeq" id="XP_066718235.1">
    <property type="nucleotide sequence ID" value="XM_066856068.1"/>
</dbReference>
<dbReference type="Proteomes" id="UP001480595">
    <property type="component" value="Unassembled WGS sequence"/>
</dbReference>
<reference evidence="2 3" key="1">
    <citation type="submission" date="2023-01" db="EMBL/GenBank/DDBJ databases">
        <title>Analysis of 21 Apiospora genomes using comparative genomics revels a genus with tremendous synthesis potential of carbohydrate active enzymes and secondary metabolites.</title>
        <authorList>
            <person name="Sorensen T."/>
        </authorList>
    </citation>
    <scope>NUCLEOTIDE SEQUENCE [LARGE SCALE GENOMIC DNA]</scope>
    <source>
        <strain evidence="2 3">CBS 135458</strain>
    </source>
</reference>
<keyword evidence="3" id="KW-1185">Reference proteome</keyword>
<comment type="caution">
    <text evidence="2">The sequence shown here is derived from an EMBL/GenBank/DDBJ whole genome shotgun (WGS) entry which is preliminary data.</text>
</comment>
<proteinExistence type="predicted"/>
<dbReference type="GeneID" id="92089131"/>
<feature type="compositionally biased region" description="Polar residues" evidence="1">
    <location>
        <begin position="114"/>
        <end position="127"/>
    </location>
</feature>
<feature type="region of interest" description="Disordered" evidence="1">
    <location>
        <begin position="522"/>
        <end position="547"/>
    </location>
</feature>
<accession>A0ABR1VU96</accession>